<accession>A0A501W2W1</accession>
<dbReference type="OrthoDB" id="865169at2"/>
<evidence type="ECO:0000313" key="2">
    <source>
        <dbReference type="Proteomes" id="UP000316727"/>
    </source>
</evidence>
<proteinExistence type="predicted"/>
<reference evidence="1 2" key="1">
    <citation type="submission" date="2019-06" db="EMBL/GenBank/DDBJ databases">
        <title>A novel bacterium of genus Pontibacter, isolated from marine sediment.</title>
        <authorList>
            <person name="Huang H."/>
            <person name="Mo K."/>
            <person name="Hu Y."/>
        </authorList>
    </citation>
    <scope>NUCLEOTIDE SEQUENCE [LARGE SCALE GENOMIC DNA]</scope>
    <source>
        <strain evidence="1 2">HB172049</strain>
    </source>
</reference>
<dbReference type="EMBL" id="VFRQ01000005">
    <property type="protein sequence ID" value="TPE43949.1"/>
    <property type="molecule type" value="Genomic_DNA"/>
</dbReference>
<keyword evidence="2" id="KW-1185">Reference proteome</keyword>
<gene>
    <name evidence="1" type="ORF">FJM65_11025</name>
</gene>
<protein>
    <submittedName>
        <fullName evidence="1">Uncharacterized protein</fullName>
    </submittedName>
</protein>
<comment type="caution">
    <text evidence="1">The sequence shown here is derived from an EMBL/GenBank/DDBJ whole genome shotgun (WGS) entry which is preliminary data.</text>
</comment>
<organism evidence="1 2">
    <name type="scientific">Pontibacter mangrovi</name>
    <dbReference type="NCBI Taxonomy" id="2589816"/>
    <lineage>
        <taxon>Bacteria</taxon>
        <taxon>Pseudomonadati</taxon>
        <taxon>Bacteroidota</taxon>
        <taxon>Cytophagia</taxon>
        <taxon>Cytophagales</taxon>
        <taxon>Hymenobacteraceae</taxon>
        <taxon>Pontibacter</taxon>
    </lineage>
</organism>
<sequence>MLAKKINQGKALLAWHLLVQKKNNEQPLIERKRKFADGTEQLYYTRTKLIPGNVEATGERLIKEYIRAYEFQLQHGFEPEHEQDLPSLFTNSAKMADKRTCSDRTIRNHISRLRKVGLISGYVFHGSFHDYELWINPEVLFSGEILCKKNATETPKTAEISPSASPNDNNLPHNVAFETLETVEKENTHVDKCGVAAQQGALPDGEGDCHTLGTQETGNPGAQRAGSRLKSRLYGSVEAKKQDTGTGGAARAEKDAQRAVFVAYVEHFWLTAWKLIYPNAQFNDYMQRQAKNAIWRGVYGGFTAKMNSKEWEQYHKEAIERLTLAANYFENHPDKYAPMPYAEFKPGTGYFDFENLRGFRATEEWLIKQQVWRQQQEVNAALSRAQREISLHKQGKLEKLPKRLQAKTKLELFRFHENKMKRLGRAALDKFYAIHAIN</sequence>
<dbReference type="Proteomes" id="UP000316727">
    <property type="component" value="Unassembled WGS sequence"/>
</dbReference>
<name>A0A501W2W1_9BACT</name>
<dbReference type="RefSeq" id="WP_140621572.1">
    <property type="nucleotide sequence ID" value="NZ_VFRQ01000005.1"/>
</dbReference>
<dbReference type="AlphaFoldDB" id="A0A501W2W1"/>
<evidence type="ECO:0000313" key="1">
    <source>
        <dbReference type="EMBL" id="TPE43949.1"/>
    </source>
</evidence>